<proteinExistence type="inferred from homology"/>
<evidence type="ECO:0000256" key="3">
    <source>
        <dbReference type="ARBA" id="ARBA00038502"/>
    </source>
</evidence>
<dbReference type="PANTHER" id="PTHR43792">
    <property type="entry name" value="GNAT FAMILY, PUTATIVE (AFU_ORTHOLOGUE AFUA_3G00765)-RELATED-RELATED"/>
    <property type="match status" value="1"/>
</dbReference>
<feature type="domain" description="N-acetyltransferase" evidence="4">
    <location>
        <begin position="11"/>
        <end position="179"/>
    </location>
</feature>
<dbReference type="PANTHER" id="PTHR43792:SF8">
    <property type="entry name" value="[RIBOSOMAL PROTEIN US5]-ALANINE N-ACETYLTRANSFERASE"/>
    <property type="match status" value="1"/>
</dbReference>
<dbReference type="InterPro" id="IPR016181">
    <property type="entry name" value="Acyl_CoA_acyltransferase"/>
</dbReference>
<evidence type="ECO:0000259" key="4">
    <source>
        <dbReference type="PROSITE" id="PS51186"/>
    </source>
</evidence>
<dbReference type="Pfam" id="PF13302">
    <property type="entry name" value="Acetyltransf_3"/>
    <property type="match status" value="1"/>
</dbReference>
<keyword evidence="6" id="KW-1185">Reference proteome</keyword>
<organism evidence="5 6">
    <name type="scientific">Undibacterium rugosum</name>
    <dbReference type="NCBI Taxonomy" id="2762291"/>
    <lineage>
        <taxon>Bacteria</taxon>
        <taxon>Pseudomonadati</taxon>
        <taxon>Pseudomonadota</taxon>
        <taxon>Betaproteobacteria</taxon>
        <taxon>Burkholderiales</taxon>
        <taxon>Oxalobacteraceae</taxon>
        <taxon>Undibacterium</taxon>
    </lineage>
</organism>
<comment type="similarity">
    <text evidence="3">Belongs to the acetyltransferase family. RimJ subfamily.</text>
</comment>
<dbReference type="Gene3D" id="3.40.630.30">
    <property type="match status" value="1"/>
</dbReference>
<dbReference type="AlphaFoldDB" id="A0A923I133"/>
<reference evidence="5" key="1">
    <citation type="submission" date="2020-08" db="EMBL/GenBank/DDBJ databases">
        <title>Novel species isolated from subtropical streams in China.</title>
        <authorList>
            <person name="Lu H."/>
        </authorList>
    </citation>
    <scope>NUCLEOTIDE SEQUENCE</scope>
    <source>
        <strain evidence="5">CY7W</strain>
    </source>
</reference>
<evidence type="ECO:0000313" key="5">
    <source>
        <dbReference type="EMBL" id="MBC3935102.1"/>
    </source>
</evidence>
<evidence type="ECO:0000256" key="2">
    <source>
        <dbReference type="ARBA" id="ARBA00023315"/>
    </source>
</evidence>
<dbReference type="EMBL" id="JACOGG010000006">
    <property type="protein sequence ID" value="MBC3935102.1"/>
    <property type="molecule type" value="Genomic_DNA"/>
</dbReference>
<name>A0A923I133_9BURK</name>
<keyword evidence="1" id="KW-0808">Transferase</keyword>
<dbReference type="InterPro" id="IPR000182">
    <property type="entry name" value="GNAT_dom"/>
</dbReference>
<dbReference type="PROSITE" id="PS51186">
    <property type="entry name" value="GNAT"/>
    <property type="match status" value="1"/>
</dbReference>
<dbReference type="Proteomes" id="UP000612361">
    <property type="component" value="Unassembled WGS sequence"/>
</dbReference>
<protein>
    <submittedName>
        <fullName evidence="5">GNAT family N-acetyltransferase</fullName>
    </submittedName>
</protein>
<evidence type="ECO:0000313" key="6">
    <source>
        <dbReference type="Proteomes" id="UP000612361"/>
    </source>
</evidence>
<accession>A0A923I133</accession>
<dbReference type="InterPro" id="IPR051531">
    <property type="entry name" value="N-acetyltransferase"/>
</dbReference>
<sequence length="183" mass="20996">MPYPILQTERLTLRVLQLEDSPFYQRYLLDNQTHLQPWEPERPSDYFSLQACEARIAQFNQQFISGAGFPFSIWLEDRMIGICHFSNVVRGAFQACHLGYAIAADCEGKALMREAVQAGLDYVFRQQGLHRVMANYVPENARSAALLRSLGFEQEGYAKAYLHINGSWRDHVLMALIDPVRPD</sequence>
<gene>
    <name evidence="5" type="ORF">H8K47_07015</name>
</gene>
<dbReference type="SUPFAM" id="SSF55729">
    <property type="entry name" value="Acyl-CoA N-acyltransferases (Nat)"/>
    <property type="match status" value="1"/>
</dbReference>
<dbReference type="GO" id="GO:0008999">
    <property type="term" value="F:protein-N-terminal-alanine acetyltransferase activity"/>
    <property type="evidence" value="ECO:0007669"/>
    <property type="project" value="TreeGrafter"/>
</dbReference>
<evidence type="ECO:0000256" key="1">
    <source>
        <dbReference type="ARBA" id="ARBA00022679"/>
    </source>
</evidence>
<keyword evidence="2" id="KW-0012">Acyltransferase</keyword>
<dbReference type="GO" id="GO:0005737">
    <property type="term" value="C:cytoplasm"/>
    <property type="evidence" value="ECO:0007669"/>
    <property type="project" value="TreeGrafter"/>
</dbReference>
<comment type="caution">
    <text evidence="5">The sequence shown here is derived from an EMBL/GenBank/DDBJ whole genome shotgun (WGS) entry which is preliminary data.</text>
</comment>
<dbReference type="RefSeq" id="WP_186880703.1">
    <property type="nucleotide sequence ID" value="NZ_JACOGG010000006.1"/>
</dbReference>